<dbReference type="OrthoDB" id="9883753at2"/>
<dbReference type="RefSeq" id="WP_146410121.1">
    <property type="nucleotide sequence ID" value="NZ_SJPU01000027.1"/>
</dbReference>
<gene>
    <name evidence="2" type="ORF">Poly21_57490</name>
</gene>
<dbReference type="AlphaFoldDB" id="A0A5C6B1P7"/>
<keyword evidence="1" id="KW-1133">Transmembrane helix</keyword>
<dbReference type="EMBL" id="SJPU01000027">
    <property type="protein sequence ID" value="TWU05342.1"/>
    <property type="molecule type" value="Genomic_DNA"/>
</dbReference>
<feature type="transmembrane region" description="Helical" evidence="1">
    <location>
        <begin position="6"/>
        <end position="26"/>
    </location>
</feature>
<proteinExistence type="predicted"/>
<evidence type="ECO:0000256" key="1">
    <source>
        <dbReference type="SAM" id="Phobius"/>
    </source>
</evidence>
<protein>
    <submittedName>
        <fullName evidence="2">Uncharacterized protein</fullName>
    </submittedName>
</protein>
<keyword evidence="1" id="KW-0472">Membrane</keyword>
<evidence type="ECO:0000313" key="3">
    <source>
        <dbReference type="Proteomes" id="UP000319908"/>
    </source>
</evidence>
<dbReference type="Proteomes" id="UP000319908">
    <property type="component" value="Unassembled WGS sequence"/>
</dbReference>
<accession>A0A5C6B1P7</accession>
<name>A0A5C6B1P7_9BACT</name>
<comment type="caution">
    <text evidence="2">The sequence shown here is derived from an EMBL/GenBank/DDBJ whole genome shotgun (WGS) entry which is preliminary data.</text>
</comment>
<sequence>MQNLKPRFSILNGLSAVAVCALLFFAMHRYQLYQANYAWPDQAIIDEHYRAFTPQEIANISEVGARQHSADLRNKFPPRGLQYWLERASLIQPEMTEFALRRHMPQAARYQLCTINGLPMPEEPQVSLLLYAVDSELAFACVMEYERVDTGTGITQHYGRVKDLIGFFEHNGELDNLGILTKTKFDMADRIAILSMSQAEKVEP</sequence>
<keyword evidence="1" id="KW-0812">Transmembrane</keyword>
<keyword evidence="3" id="KW-1185">Reference proteome</keyword>
<evidence type="ECO:0000313" key="2">
    <source>
        <dbReference type="EMBL" id="TWU05342.1"/>
    </source>
</evidence>
<organism evidence="2 3">
    <name type="scientific">Allorhodopirellula heiligendammensis</name>
    <dbReference type="NCBI Taxonomy" id="2714739"/>
    <lineage>
        <taxon>Bacteria</taxon>
        <taxon>Pseudomonadati</taxon>
        <taxon>Planctomycetota</taxon>
        <taxon>Planctomycetia</taxon>
        <taxon>Pirellulales</taxon>
        <taxon>Pirellulaceae</taxon>
        <taxon>Allorhodopirellula</taxon>
    </lineage>
</organism>
<reference evidence="2 3" key="1">
    <citation type="journal article" date="2020" name="Antonie Van Leeuwenhoek">
        <title>Rhodopirellula heiligendammensis sp. nov., Rhodopirellula pilleata sp. nov., and Rhodopirellula solitaria sp. nov. isolated from natural or artificial marine surfaces in Northern Germany and California, USA, and emended description of the genus Rhodopirellula.</title>
        <authorList>
            <person name="Kallscheuer N."/>
            <person name="Wiegand S."/>
            <person name="Jogler M."/>
            <person name="Boedeker C."/>
            <person name="Peeters S.H."/>
            <person name="Rast P."/>
            <person name="Heuer A."/>
            <person name="Jetten M.S.M."/>
            <person name="Rohde M."/>
            <person name="Jogler C."/>
        </authorList>
    </citation>
    <scope>NUCLEOTIDE SEQUENCE [LARGE SCALE GENOMIC DNA]</scope>
    <source>
        <strain evidence="2 3">Poly21</strain>
    </source>
</reference>